<gene>
    <name evidence="2" type="ORF">P5673_003659</name>
</gene>
<evidence type="ECO:0000256" key="1">
    <source>
        <dbReference type="SAM" id="SignalP"/>
    </source>
</evidence>
<accession>A0AAD9R1N5</accession>
<reference evidence="2" key="2">
    <citation type="journal article" date="2023" name="Science">
        <title>Genomic signatures of disease resistance in endangered staghorn corals.</title>
        <authorList>
            <person name="Vollmer S.V."/>
            <person name="Selwyn J.D."/>
            <person name="Despard B.A."/>
            <person name="Roesel C.L."/>
        </authorList>
    </citation>
    <scope>NUCLEOTIDE SEQUENCE</scope>
    <source>
        <strain evidence="2">K2</strain>
    </source>
</reference>
<proteinExistence type="predicted"/>
<dbReference type="EMBL" id="JARQWQ010000006">
    <property type="protein sequence ID" value="KAK2571101.1"/>
    <property type="molecule type" value="Genomic_DNA"/>
</dbReference>
<evidence type="ECO:0000313" key="2">
    <source>
        <dbReference type="EMBL" id="KAK2571101.1"/>
    </source>
</evidence>
<feature type="signal peptide" evidence="1">
    <location>
        <begin position="1"/>
        <end position="25"/>
    </location>
</feature>
<sequence>MVFLYFYQCLLFLPFVLHIFSPGSTAPKAHITKTYRGKQLSLPHCETLKDQRRLLYNSRESTAINMEPGQRYEILKIWVPNHGAVNVYRSPGGDYNVDNGCLLEKTRNEFGIEKIRILASDGTVMVISRDSRLPFEQNKYKIEPSTLTMEASSINV</sequence>
<comment type="caution">
    <text evidence="2">The sequence shown here is derived from an EMBL/GenBank/DDBJ whole genome shotgun (WGS) entry which is preliminary data.</text>
</comment>
<name>A0AAD9R1N5_ACRCE</name>
<keyword evidence="3" id="KW-1185">Reference proteome</keyword>
<organism evidence="2 3">
    <name type="scientific">Acropora cervicornis</name>
    <name type="common">Staghorn coral</name>
    <dbReference type="NCBI Taxonomy" id="6130"/>
    <lineage>
        <taxon>Eukaryota</taxon>
        <taxon>Metazoa</taxon>
        <taxon>Cnidaria</taxon>
        <taxon>Anthozoa</taxon>
        <taxon>Hexacorallia</taxon>
        <taxon>Scleractinia</taxon>
        <taxon>Astrocoeniina</taxon>
        <taxon>Acroporidae</taxon>
        <taxon>Acropora</taxon>
    </lineage>
</organism>
<dbReference type="Proteomes" id="UP001249851">
    <property type="component" value="Unassembled WGS sequence"/>
</dbReference>
<dbReference type="AlphaFoldDB" id="A0AAD9R1N5"/>
<keyword evidence="1" id="KW-0732">Signal</keyword>
<protein>
    <submittedName>
        <fullName evidence="2">Uncharacterized protein</fullName>
    </submittedName>
</protein>
<evidence type="ECO:0000313" key="3">
    <source>
        <dbReference type="Proteomes" id="UP001249851"/>
    </source>
</evidence>
<feature type="chain" id="PRO_5041937624" evidence="1">
    <location>
        <begin position="26"/>
        <end position="156"/>
    </location>
</feature>
<reference evidence="2" key="1">
    <citation type="journal article" date="2023" name="G3 (Bethesda)">
        <title>Whole genome assembly and annotation of the endangered Caribbean coral Acropora cervicornis.</title>
        <authorList>
            <person name="Selwyn J.D."/>
            <person name="Vollmer S.V."/>
        </authorList>
    </citation>
    <scope>NUCLEOTIDE SEQUENCE</scope>
    <source>
        <strain evidence="2">K2</strain>
    </source>
</reference>